<accession>A0A6J6D652</accession>
<protein>
    <submittedName>
        <fullName evidence="1">Unannotated protein</fullName>
    </submittedName>
</protein>
<proteinExistence type="predicted"/>
<reference evidence="1" key="1">
    <citation type="submission" date="2020-05" db="EMBL/GenBank/DDBJ databases">
        <authorList>
            <person name="Chiriac C."/>
            <person name="Salcher M."/>
            <person name="Ghai R."/>
            <person name="Kavagutti S V."/>
        </authorList>
    </citation>
    <scope>NUCLEOTIDE SEQUENCE</scope>
</reference>
<gene>
    <name evidence="1" type="ORF">UFOPK1495_01327</name>
</gene>
<dbReference type="AlphaFoldDB" id="A0A6J6D652"/>
<name>A0A6J6D652_9ZZZZ</name>
<dbReference type="EMBL" id="CAEZSU010000153">
    <property type="protein sequence ID" value="CAB4558249.1"/>
    <property type="molecule type" value="Genomic_DNA"/>
</dbReference>
<sequence>MSAFGGRFAGSADMQFLSGGFWTQLRDPLERVPGAIGRGFTAHRVRTDPVTVPARAFAPTFDISTSPGRFGEIPFTPREFRLYDAGSLVGG</sequence>
<organism evidence="1">
    <name type="scientific">freshwater metagenome</name>
    <dbReference type="NCBI Taxonomy" id="449393"/>
    <lineage>
        <taxon>unclassified sequences</taxon>
        <taxon>metagenomes</taxon>
        <taxon>ecological metagenomes</taxon>
    </lineage>
</organism>
<evidence type="ECO:0000313" key="1">
    <source>
        <dbReference type="EMBL" id="CAB4558249.1"/>
    </source>
</evidence>